<evidence type="ECO:0000313" key="2">
    <source>
        <dbReference type="Proteomes" id="UP001164776"/>
    </source>
</evidence>
<dbReference type="Proteomes" id="UP001164776">
    <property type="component" value="Unassembled WGS sequence"/>
</dbReference>
<sequence length="167" mass="18781">MALWARNCLHDIVRISHAGLVDLLIGAKNRLEQVFRLLLRPSLAPIAGQNAPAAVPSGSKPHRRHCSFPGGRDSPCRQWMSDDFSSCDEIFLQRSSMASLAPIFFFSFNLGCPTVLYACIYQDFIRQNSTSYVARVKKLQLIYNIIEHNSVVTVAVFKLDEALLRLE</sequence>
<proteinExistence type="predicted"/>
<keyword evidence="2" id="KW-1185">Reference proteome</keyword>
<name>A0A9W8CGE2_9POAL</name>
<dbReference type="AlphaFoldDB" id="A0A9W8CGE2"/>
<reference evidence="1 2" key="1">
    <citation type="submission" date="2022-10" db="EMBL/GenBank/DDBJ databases">
        <title>WGS assembly of Paspalum vaginatum 540-79.</title>
        <authorList>
            <person name="Sun G."/>
            <person name="Wase N."/>
            <person name="Shu S."/>
            <person name="Jenkins J."/>
            <person name="Zhou B."/>
            <person name="Torres-Rodriguez J."/>
            <person name="Chen C."/>
            <person name="Sandor L."/>
            <person name="Plott C."/>
            <person name="Yoshinga Y."/>
            <person name="Daum C."/>
            <person name="Qi P."/>
            <person name="Barry K."/>
            <person name="Lipzen A."/>
            <person name="Berry L."/>
            <person name="Pedersen C."/>
            <person name="Gottilla T."/>
            <person name="Foltz A."/>
            <person name="Yu H."/>
            <person name="O'Malley R."/>
            <person name="Zhang C."/>
            <person name="Devos K."/>
            <person name="Sigmon B."/>
            <person name="Yu B."/>
            <person name="Obata T."/>
            <person name="Schmutz J."/>
            <person name="Schnable J."/>
        </authorList>
    </citation>
    <scope>NUCLEOTIDE SEQUENCE [LARGE SCALE GENOMIC DNA]</scope>
    <source>
        <strain evidence="2">cv. 540-79</strain>
    </source>
</reference>
<comment type="caution">
    <text evidence="1">The sequence shown here is derived from an EMBL/GenBank/DDBJ whole genome shotgun (WGS) entry which is preliminary data.</text>
</comment>
<dbReference type="EMBL" id="MU629439">
    <property type="protein sequence ID" value="KAJ1257200.1"/>
    <property type="molecule type" value="Genomic_DNA"/>
</dbReference>
<evidence type="ECO:0000313" key="1">
    <source>
        <dbReference type="EMBL" id="KAJ1257200.1"/>
    </source>
</evidence>
<accession>A0A9W8CGE2</accession>
<organism evidence="1 2">
    <name type="scientific">Paspalum vaginatum</name>
    <name type="common">seashore paspalum</name>
    <dbReference type="NCBI Taxonomy" id="158149"/>
    <lineage>
        <taxon>Eukaryota</taxon>
        <taxon>Viridiplantae</taxon>
        <taxon>Streptophyta</taxon>
        <taxon>Embryophyta</taxon>
        <taxon>Tracheophyta</taxon>
        <taxon>Spermatophyta</taxon>
        <taxon>Magnoliopsida</taxon>
        <taxon>Liliopsida</taxon>
        <taxon>Poales</taxon>
        <taxon>Poaceae</taxon>
        <taxon>PACMAD clade</taxon>
        <taxon>Panicoideae</taxon>
        <taxon>Andropogonodae</taxon>
        <taxon>Paspaleae</taxon>
        <taxon>Paspalinae</taxon>
        <taxon>Paspalum</taxon>
    </lineage>
</organism>
<gene>
    <name evidence="1" type="ORF">BS78_K186100</name>
</gene>
<protein>
    <submittedName>
        <fullName evidence="1">Uncharacterized protein</fullName>
    </submittedName>
</protein>